<dbReference type="GO" id="GO:0004497">
    <property type="term" value="F:monooxygenase activity"/>
    <property type="evidence" value="ECO:0007669"/>
    <property type="project" value="UniProtKB-KW"/>
</dbReference>
<dbReference type="Pfam" id="PF00296">
    <property type="entry name" value="Bac_luciferase"/>
    <property type="match status" value="1"/>
</dbReference>
<evidence type="ECO:0000256" key="1">
    <source>
        <dbReference type="ARBA" id="ARBA00022630"/>
    </source>
</evidence>
<evidence type="ECO:0000259" key="5">
    <source>
        <dbReference type="Pfam" id="PF00296"/>
    </source>
</evidence>
<dbReference type="InterPro" id="IPR036661">
    <property type="entry name" value="Luciferase-like_sf"/>
</dbReference>
<dbReference type="AlphaFoldDB" id="A0A024P5P3"/>
<keyword evidence="2" id="KW-0288">FMN</keyword>
<keyword evidence="1" id="KW-0285">Flavoprotein</keyword>
<evidence type="ECO:0000313" key="7">
    <source>
        <dbReference type="Proteomes" id="UP000028868"/>
    </source>
</evidence>
<reference evidence="7" key="1">
    <citation type="submission" date="2014-03" db="EMBL/GenBank/DDBJ databases">
        <authorList>
            <person name="Urmite Genomes U."/>
        </authorList>
    </citation>
    <scope>NUCLEOTIDE SEQUENCE [LARGE SCALE GENOMIC DNA]</scope>
    <source>
        <strain evidence="7">HD-03</strain>
    </source>
</reference>
<evidence type="ECO:0000256" key="3">
    <source>
        <dbReference type="ARBA" id="ARBA00023002"/>
    </source>
</evidence>
<dbReference type="GO" id="GO:0016705">
    <property type="term" value="F:oxidoreductase activity, acting on paired donors, with incorporation or reduction of molecular oxygen"/>
    <property type="evidence" value="ECO:0007669"/>
    <property type="project" value="InterPro"/>
</dbReference>
<dbReference type="Gene3D" id="3.20.20.30">
    <property type="entry name" value="Luciferase-like domain"/>
    <property type="match status" value="1"/>
</dbReference>
<proteinExistence type="predicted"/>
<dbReference type="InterPro" id="IPR051260">
    <property type="entry name" value="Diverse_substr_monoxygenases"/>
</dbReference>
<accession>A0A024P5P3</accession>
<gene>
    <name evidence="6" type="primary">luxA_1</name>
    <name evidence="6" type="ORF">BN983_02358</name>
</gene>
<dbReference type="EMBL" id="CCDI010000002">
    <property type="protein sequence ID" value="CDQ24093.1"/>
    <property type="molecule type" value="Genomic_DNA"/>
</dbReference>
<dbReference type="InterPro" id="IPR011251">
    <property type="entry name" value="Luciferase-like_dom"/>
</dbReference>
<feature type="domain" description="Luciferase-like" evidence="5">
    <location>
        <begin position="19"/>
        <end position="255"/>
    </location>
</feature>
<protein>
    <submittedName>
        <fullName evidence="6">Alkanal monooxygenase alpha chain</fullName>
    </submittedName>
</protein>
<sequence length="316" mass="36671">MFQHHLGYQSMLNPDRITFGLTIPIENYNQSPPVMTEQVRMAQLAEELGFHCLWFQDVLLEDPTFEDPATGQIFDSLIYLTYLAANTNSINLGTAALVMPLRHPLRTAKEIASIEKLFPERLMFGISSGDRRKDFEGLNIPIMERRERFREAFYFFNDAIYQEFPKLTSPFGTLDRSNIVPKPEKRIPTFMTGYCQQSLDWVAQHGDGWMFYPQRPKQQREIIQKYRQKVKHFHGEDAFRPFFMPLPLQLLENPDAPAEKIPAGYKAGRKALIELIEEYRSIGVNHLMLGLSKNERPVQEVAVELGEEILPLFEDE</sequence>
<dbReference type="InterPro" id="IPR020020">
    <property type="entry name" value="Luciferase-type_oxidoreductase"/>
</dbReference>
<keyword evidence="4 6" id="KW-0503">Monooxygenase</keyword>
<dbReference type="Proteomes" id="UP000028868">
    <property type="component" value="Unassembled WGS sequence"/>
</dbReference>
<dbReference type="PANTHER" id="PTHR30011:SF16">
    <property type="entry name" value="C2H2 FINGER DOMAIN TRANSCRIPTION FACTOR (EUROFUNG)-RELATED"/>
    <property type="match status" value="1"/>
</dbReference>
<comment type="caution">
    <text evidence="6">The sequence shown here is derived from an EMBL/GenBank/DDBJ whole genome shotgun (WGS) entry which is preliminary data.</text>
</comment>
<reference evidence="6 7" key="2">
    <citation type="submission" date="2014-05" db="EMBL/GenBank/DDBJ databases">
        <title>Draft genome sequence of Halobacillus karajensis HK-03.</title>
        <authorList>
            <person name="Khelaifia S."/>
            <person name="Croce O."/>
            <person name="Lagier J.C."/>
            <person name="Raoult D."/>
        </authorList>
    </citation>
    <scope>NUCLEOTIDE SEQUENCE [LARGE SCALE GENOMIC DNA]</scope>
    <source>
        <strain evidence="6 7">HD-03</strain>
    </source>
</reference>
<organism evidence="6 7">
    <name type="scientific">Halobacillus karajensis</name>
    <dbReference type="NCBI Taxonomy" id="195088"/>
    <lineage>
        <taxon>Bacteria</taxon>
        <taxon>Bacillati</taxon>
        <taxon>Bacillota</taxon>
        <taxon>Bacilli</taxon>
        <taxon>Bacillales</taxon>
        <taxon>Bacillaceae</taxon>
        <taxon>Halobacillus</taxon>
    </lineage>
</organism>
<dbReference type="PANTHER" id="PTHR30011">
    <property type="entry name" value="ALKANESULFONATE MONOOXYGENASE-RELATED"/>
    <property type="match status" value="1"/>
</dbReference>
<dbReference type="NCBIfam" id="TIGR03571">
    <property type="entry name" value="lucif_BA3436"/>
    <property type="match status" value="1"/>
</dbReference>
<name>A0A024P5P3_9BACI</name>
<keyword evidence="7" id="KW-1185">Reference proteome</keyword>
<evidence type="ECO:0000313" key="6">
    <source>
        <dbReference type="EMBL" id="CDQ24093.1"/>
    </source>
</evidence>
<keyword evidence="3" id="KW-0560">Oxidoreductase</keyword>
<evidence type="ECO:0000256" key="4">
    <source>
        <dbReference type="ARBA" id="ARBA00023033"/>
    </source>
</evidence>
<dbReference type="SUPFAM" id="SSF51679">
    <property type="entry name" value="Bacterial luciferase-like"/>
    <property type="match status" value="1"/>
</dbReference>
<evidence type="ECO:0000256" key="2">
    <source>
        <dbReference type="ARBA" id="ARBA00022643"/>
    </source>
</evidence>